<evidence type="ECO:0000259" key="8">
    <source>
        <dbReference type="PROSITE" id="PS51192"/>
    </source>
</evidence>
<dbReference type="InterPro" id="IPR004589">
    <property type="entry name" value="DNA_helicase_ATP-dep_RecQ"/>
</dbReference>
<keyword evidence="3" id="KW-0347">Helicase</keyword>
<dbReference type="GO" id="GO:0005737">
    <property type="term" value="C:cytoplasm"/>
    <property type="evidence" value="ECO:0007669"/>
    <property type="project" value="TreeGrafter"/>
</dbReference>
<dbReference type="GO" id="GO:0043138">
    <property type="term" value="F:3'-5' DNA helicase activity"/>
    <property type="evidence" value="ECO:0007669"/>
    <property type="project" value="TreeGrafter"/>
</dbReference>
<dbReference type="PANTHER" id="PTHR13710:SF84">
    <property type="entry name" value="ATP-DEPENDENT DNA HELICASE RECS-RELATED"/>
    <property type="match status" value="1"/>
</dbReference>
<dbReference type="Pfam" id="PF00270">
    <property type="entry name" value="DEAD"/>
    <property type="match status" value="1"/>
</dbReference>
<protein>
    <recommendedName>
        <fullName evidence="6">ATP-dependent DNA helicase RecQ</fullName>
    </recommendedName>
    <alternativeName>
        <fullName evidence="7">DNA 3'-5' helicase RecQ</fullName>
    </alternativeName>
</protein>
<dbReference type="Proteomes" id="UP000277864">
    <property type="component" value="Unassembled WGS sequence"/>
</dbReference>
<dbReference type="GO" id="GO:0006310">
    <property type="term" value="P:DNA recombination"/>
    <property type="evidence" value="ECO:0007669"/>
    <property type="project" value="InterPro"/>
</dbReference>
<evidence type="ECO:0000256" key="2">
    <source>
        <dbReference type="ARBA" id="ARBA00022801"/>
    </source>
</evidence>
<evidence type="ECO:0000313" key="10">
    <source>
        <dbReference type="EMBL" id="RST89728.1"/>
    </source>
</evidence>
<evidence type="ECO:0000313" key="11">
    <source>
        <dbReference type="Proteomes" id="UP000277864"/>
    </source>
</evidence>
<dbReference type="AlphaFoldDB" id="A0A3S0AXY3"/>
<evidence type="ECO:0000256" key="7">
    <source>
        <dbReference type="ARBA" id="ARBA00044550"/>
    </source>
</evidence>
<dbReference type="SMART" id="SM00487">
    <property type="entry name" value="DEXDc"/>
    <property type="match status" value="1"/>
</dbReference>
<reference evidence="10 11" key="1">
    <citation type="submission" date="2018-03" db="EMBL/GenBank/DDBJ databases">
        <authorList>
            <person name="Gulvik C.A."/>
        </authorList>
    </citation>
    <scope>NUCLEOTIDE SEQUENCE [LARGE SCALE GENOMIC DNA]</scope>
    <source>
        <strain evidence="10 11">JCM 31581</strain>
    </source>
</reference>
<dbReference type="CDD" id="cd17920">
    <property type="entry name" value="DEXHc_RecQ"/>
    <property type="match status" value="1"/>
</dbReference>
<dbReference type="GO" id="GO:0016787">
    <property type="term" value="F:hydrolase activity"/>
    <property type="evidence" value="ECO:0007669"/>
    <property type="project" value="UniProtKB-KW"/>
</dbReference>
<dbReference type="SMART" id="SM00490">
    <property type="entry name" value="HELICc"/>
    <property type="match status" value="1"/>
</dbReference>
<gene>
    <name evidence="10" type="ORF">C7P63_01225</name>
</gene>
<dbReference type="GO" id="GO:0009378">
    <property type="term" value="F:four-way junction helicase activity"/>
    <property type="evidence" value="ECO:0007669"/>
    <property type="project" value="TreeGrafter"/>
</dbReference>
<dbReference type="OrthoDB" id="9763310at2"/>
<dbReference type="GO" id="GO:0043590">
    <property type="term" value="C:bacterial nucleoid"/>
    <property type="evidence" value="ECO:0007669"/>
    <property type="project" value="TreeGrafter"/>
</dbReference>
<proteinExistence type="predicted"/>
<evidence type="ECO:0000259" key="9">
    <source>
        <dbReference type="PROSITE" id="PS51194"/>
    </source>
</evidence>
<dbReference type="PROSITE" id="PS51192">
    <property type="entry name" value="HELICASE_ATP_BIND_1"/>
    <property type="match status" value="1"/>
</dbReference>
<evidence type="ECO:0000256" key="6">
    <source>
        <dbReference type="ARBA" id="ARBA00044535"/>
    </source>
</evidence>
<dbReference type="InterPro" id="IPR014001">
    <property type="entry name" value="Helicase_ATP-bd"/>
</dbReference>
<dbReference type="InterPro" id="IPR002464">
    <property type="entry name" value="DNA/RNA_helicase_DEAH_CS"/>
</dbReference>
<accession>A0A3S0AXY3</accession>
<dbReference type="RefSeq" id="WP_125942338.1">
    <property type="nucleotide sequence ID" value="NZ_PXZH01000001.1"/>
</dbReference>
<evidence type="ECO:0000256" key="1">
    <source>
        <dbReference type="ARBA" id="ARBA00022741"/>
    </source>
</evidence>
<dbReference type="EMBL" id="PXZH01000001">
    <property type="protein sequence ID" value="RST89728.1"/>
    <property type="molecule type" value="Genomic_DNA"/>
</dbReference>
<evidence type="ECO:0000256" key="4">
    <source>
        <dbReference type="ARBA" id="ARBA00022840"/>
    </source>
</evidence>
<dbReference type="SUPFAM" id="SSF52540">
    <property type="entry name" value="P-loop containing nucleoside triphosphate hydrolases"/>
    <property type="match status" value="1"/>
</dbReference>
<dbReference type="InterPro" id="IPR027417">
    <property type="entry name" value="P-loop_NTPase"/>
</dbReference>
<dbReference type="InterPro" id="IPR032284">
    <property type="entry name" value="RecQ_Zn-bd"/>
</dbReference>
<comment type="caution">
    <text evidence="10">The sequence shown here is derived from an EMBL/GenBank/DDBJ whole genome shotgun (WGS) entry which is preliminary data.</text>
</comment>
<evidence type="ECO:0000256" key="3">
    <source>
        <dbReference type="ARBA" id="ARBA00022806"/>
    </source>
</evidence>
<keyword evidence="5" id="KW-0238">DNA-binding</keyword>
<dbReference type="InterPro" id="IPR011545">
    <property type="entry name" value="DEAD/DEAH_box_helicase_dom"/>
</dbReference>
<dbReference type="Pfam" id="PF16124">
    <property type="entry name" value="RecQ_Zn_bind"/>
    <property type="match status" value="1"/>
</dbReference>
<dbReference type="GO" id="GO:0030894">
    <property type="term" value="C:replisome"/>
    <property type="evidence" value="ECO:0007669"/>
    <property type="project" value="TreeGrafter"/>
</dbReference>
<dbReference type="PROSITE" id="PS51194">
    <property type="entry name" value="HELICASE_CTER"/>
    <property type="match status" value="1"/>
</dbReference>
<sequence length="485" mass="56429">MTEKTLDPLAKLLQEVFGYTDFREGQRETIESVLRNKRTLAILPTSSGKSLCYQLASYLLPGQTIIVTPLISLMEDQVSRLRQLGEKRVTAIHSQMSFQTRQRIFSQFQQYKFVFVSPELLVQDWFKEQAKKGKISLVVVDEAHCISQWGIDFRPDYEWIPEFLKELDSSVKVLGLTATATQKVMEDIESTLFHQQACHLIKQSSDRQNIAYQVVETEDKTAYLKQFLSQHPGPGIIYFSSKKEAERICTLLQEETELAVSYYHGDLSNQERLVVQQQFLHQQLHVLCATSAFGMGIHKEDVRFVIHYHLPSSVEAYVQEAGRSGRDGKQSLALLLYRPQDEHIHYHLLEQLIKEKEGMAYLLKQPEETWQQYLPKLSSLQQKWLTGYTHQRYSKETLMAGLEQKISERTRHIQDMLTYIHLTTCRRKYLLAYFDSESEGQVSICCDHCGLEDLELETVPVFPRSPLEFSKDWQETLKKVFNQRE</sequence>
<dbReference type="Gene3D" id="3.40.50.300">
    <property type="entry name" value="P-loop containing nucleotide triphosphate hydrolases"/>
    <property type="match status" value="2"/>
</dbReference>
<keyword evidence="2" id="KW-0378">Hydrolase</keyword>
<evidence type="ECO:0000256" key="5">
    <source>
        <dbReference type="ARBA" id="ARBA00023125"/>
    </source>
</evidence>
<keyword evidence="4" id="KW-0067">ATP-binding</keyword>
<dbReference type="GO" id="GO:0003677">
    <property type="term" value="F:DNA binding"/>
    <property type="evidence" value="ECO:0007669"/>
    <property type="project" value="UniProtKB-KW"/>
</dbReference>
<feature type="domain" description="Helicase ATP-binding" evidence="8">
    <location>
        <begin position="30"/>
        <end position="198"/>
    </location>
</feature>
<keyword evidence="1" id="KW-0547">Nucleotide-binding</keyword>
<name>A0A3S0AXY3_9ENTE</name>
<dbReference type="GO" id="GO:0006281">
    <property type="term" value="P:DNA repair"/>
    <property type="evidence" value="ECO:0007669"/>
    <property type="project" value="TreeGrafter"/>
</dbReference>
<keyword evidence="11" id="KW-1185">Reference proteome</keyword>
<dbReference type="NCBIfam" id="TIGR00614">
    <property type="entry name" value="recQ_fam"/>
    <property type="match status" value="1"/>
</dbReference>
<dbReference type="PROSITE" id="PS00690">
    <property type="entry name" value="DEAH_ATP_HELICASE"/>
    <property type="match status" value="1"/>
</dbReference>
<dbReference type="GO" id="GO:0005524">
    <property type="term" value="F:ATP binding"/>
    <property type="evidence" value="ECO:0007669"/>
    <property type="project" value="UniProtKB-KW"/>
</dbReference>
<dbReference type="Pfam" id="PF00271">
    <property type="entry name" value="Helicase_C"/>
    <property type="match status" value="1"/>
</dbReference>
<dbReference type="PANTHER" id="PTHR13710">
    <property type="entry name" value="DNA HELICASE RECQ FAMILY MEMBER"/>
    <property type="match status" value="1"/>
</dbReference>
<dbReference type="InterPro" id="IPR001650">
    <property type="entry name" value="Helicase_C-like"/>
</dbReference>
<feature type="domain" description="Helicase C-terminal" evidence="9">
    <location>
        <begin position="223"/>
        <end position="367"/>
    </location>
</feature>
<organism evidence="10 11">
    <name type="scientific">Vagococcus humatus</name>
    <dbReference type="NCBI Taxonomy" id="1889241"/>
    <lineage>
        <taxon>Bacteria</taxon>
        <taxon>Bacillati</taxon>
        <taxon>Bacillota</taxon>
        <taxon>Bacilli</taxon>
        <taxon>Lactobacillales</taxon>
        <taxon>Enterococcaceae</taxon>
        <taxon>Vagococcus</taxon>
    </lineage>
</organism>